<evidence type="ECO:0000256" key="1">
    <source>
        <dbReference type="SAM" id="MobiDB-lite"/>
    </source>
</evidence>
<dbReference type="PANTHER" id="PTHR34536">
    <property type="entry name" value="DENTIN SIALOPHOSPHOPROTEIN-LIKE PROTEIN"/>
    <property type="match status" value="1"/>
</dbReference>
<proteinExistence type="predicted"/>
<keyword evidence="3" id="KW-1185">Reference proteome</keyword>
<evidence type="ECO:0000313" key="3">
    <source>
        <dbReference type="Proteomes" id="UP001172457"/>
    </source>
</evidence>
<feature type="compositionally biased region" description="Basic and acidic residues" evidence="1">
    <location>
        <begin position="392"/>
        <end position="404"/>
    </location>
</feature>
<dbReference type="PANTHER" id="PTHR34536:SF18">
    <property type="match status" value="1"/>
</dbReference>
<feature type="region of interest" description="Disordered" evidence="1">
    <location>
        <begin position="313"/>
        <end position="404"/>
    </location>
</feature>
<organism evidence="2 3">
    <name type="scientific">Centaurea solstitialis</name>
    <name type="common">yellow star-thistle</name>
    <dbReference type="NCBI Taxonomy" id="347529"/>
    <lineage>
        <taxon>Eukaryota</taxon>
        <taxon>Viridiplantae</taxon>
        <taxon>Streptophyta</taxon>
        <taxon>Embryophyta</taxon>
        <taxon>Tracheophyta</taxon>
        <taxon>Spermatophyta</taxon>
        <taxon>Magnoliopsida</taxon>
        <taxon>eudicotyledons</taxon>
        <taxon>Gunneridae</taxon>
        <taxon>Pentapetalae</taxon>
        <taxon>asterids</taxon>
        <taxon>campanulids</taxon>
        <taxon>Asterales</taxon>
        <taxon>Asteraceae</taxon>
        <taxon>Carduoideae</taxon>
        <taxon>Cardueae</taxon>
        <taxon>Centaureinae</taxon>
        <taxon>Centaurea</taxon>
    </lineage>
</organism>
<comment type="caution">
    <text evidence="2">The sequence shown here is derived from an EMBL/GenBank/DDBJ whole genome shotgun (WGS) entry which is preliminary data.</text>
</comment>
<dbReference type="EMBL" id="JARYMX010000003">
    <property type="protein sequence ID" value="KAJ9555134.1"/>
    <property type="molecule type" value="Genomic_DNA"/>
</dbReference>
<name>A0AA38T676_9ASTR</name>
<accession>A0AA38T676</accession>
<evidence type="ECO:0000313" key="2">
    <source>
        <dbReference type="EMBL" id="KAJ9555134.1"/>
    </source>
</evidence>
<feature type="compositionally biased region" description="Low complexity" evidence="1">
    <location>
        <begin position="380"/>
        <end position="391"/>
    </location>
</feature>
<protein>
    <submittedName>
        <fullName evidence="2">Uncharacterized protein</fullName>
    </submittedName>
</protein>
<dbReference type="AlphaFoldDB" id="A0AA38T676"/>
<reference evidence="2" key="1">
    <citation type="submission" date="2023-03" db="EMBL/GenBank/DDBJ databases">
        <title>Chromosome-scale reference genome and RAD-based genetic map of yellow starthistle (Centaurea solstitialis) reveal putative structural variation and QTLs associated with invader traits.</title>
        <authorList>
            <person name="Reatini B."/>
            <person name="Cang F.A."/>
            <person name="Jiang Q."/>
            <person name="Mckibben M.T.W."/>
            <person name="Barker M.S."/>
            <person name="Rieseberg L.H."/>
            <person name="Dlugosch K.M."/>
        </authorList>
    </citation>
    <scope>NUCLEOTIDE SEQUENCE</scope>
    <source>
        <strain evidence="2">CAN-66</strain>
        <tissue evidence="2">Leaf</tissue>
    </source>
</reference>
<feature type="compositionally biased region" description="Polar residues" evidence="1">
    <location>
        <begin position="227"/>
        <end position="246"/>
    </location>
</feature>
<dbReference type="Proteomes" id="UP001172457">
    <property type="component" value="Chromosome 3"/>
</dbReference>
<feature type="region of interest" description="Disordered" evidence="1">
    <location>
        <begin position="199"/>
        <end position="250"/>
    </location>
</feature>
<gene>
    <name evidence="2" type="ORF">OSB04_009748</name>
</gene>
<feature type="compositionally biased region" description="Basic and acidic residues" evidence="1">
    <location>
        <begin position="313"/>
        <end position="331"/>
    </location>
</feature>
<sequence length="890" mass="95785">MENALTAPKTSSCTDDVLFWTIGIKIFFVEGVFELRLSVIYDFMVYMIVMKLYWGISAFINSTSSSKANNEGPHLMIHLCTCTGGSASAISSSKRRGGTVSCKNCGGRPAIDGKSSSSCLLSTVLELTNLINSDFTWTKVSKGCRSSSRRPRRIRKGLEMPVSESEKLGVSVLGCHFSEKDEHIPIKKRRFLFRASSPPRSTFNPSLEGAERHASSPKASSLVLPLNPNTTRLPAESETVTGSCQRASDDDKLDEKGLVKVIKETGEDEDFSGISILAAAACSNSLGAEADRCEGSGMVSSVTKIPGVPNKVELKENNVKPADIIKEEPDSHTSATPSKGADESTLDNSFSQAPLESAISKTDEEASMTQKSSARDHGISASDAAHDSATSVEEKNSCIKDKSGDCELGSEKDCGTASTTIGNLILPVENHQQSSLRHENEELKLGSCKPDGYAEISEPLSHEFDSAQPDVVKEPESLHSKQINGGNDSIPVTRTLTLENPTHGTFPKWASLGAQQSTGGLGRIEAVDTELSMDCSIPPGFDHFRASKENVGLSPSIVGAGNNTKIFPTTTTQTIMAVTSKPEYDKDDLSLTTAGSLENGADQSGVTSNKVDDEVKVKIELTSSVSAMEDLASKGTDLSQETDKGGSEVATQATFGAIPVPPSSVVAEDPPADISPVPDAEVPMETGFGYDNSQSDYRAGSGMDKLEEVSVEYDSQYEDGELRESSINAWKGYEGNGNAGENEYDMDNMGDGFDMDIVMPKKLVLNAEKKSSDEVSGSGPNEMIIGQENNERQDVVQHAIQSDEWKMNVSGWDPLPENQRISQIISLKPETSAERATPRIGGPSTRDMFLNRSRFRMQGCSSKAAEGLNYRPEREPGTLRSFETWTILPT</sequence>